<reference evidence="3" key="1">
    <citation type="submission" date="2023-07" db="EMBL/GenBank/DDBJ databases">
        <title>FDA dAtabase for Regulatory Grade micrObial Sequences (FDA-ARGOS): Supporting development and validation of Infectious Disease Dx tests.</title>
        <authorList>
            <person name="Sproer C."/>
            <person name="Gronow S."/>
            <person name="Severitt S."/>
            <person name="Schroder I."/>
            <person name="Tallon L."/>
            <person name="Sadzewicz L."/>
            <person name="Zhao X."/>
            <person name="Boylan J."/>
            <person name="Ott S."/>
            <person name="Bowen H."/>
            <person name="Vavikolanu K."/>
            <person name="Hazen T."/>
            <person name="Aluvathingal J."/>
            <person name="Nadendla S."/>
            <person name="Lowell S."/>
            <person name="Myers T."/>
            <person name="Yan Y."/>
        </authorList>
    </citation>
    <scope>NUCLEOTIDE SEQUENCE [LARGE SCALE GENOMIC DNA]</scope>
    <source>
        <strain evidence="3">FDAARGOS_1538</strain>
    </source>
</reference>
<proteinExistence type="predicted"/>
<evidence type="ECO:0000313" key="2">
    <source>
        <dbReference type="EMBL" id="MCA2097139.1"/>
    </source>
</evidence>
<evidence type="ECO:0000256" key="1">
    <source>
        <dbReference type="SAM" id="Phobius"/>
    </source>
</evidence>
<evidence type="ECO:0000313" key="3">
    <source>
        <dbReference type="Proteomes" id="UP001198374"/>
    </source>
</evidence>
<keyword evidence="1" id="KW-0472">Membrane</keyword>
<dbReference type="Proteomes" id="UP001198374">
    <property type="component" value="Unassembled WGS sequence"/>
</dbReference>
<name>A0ABS7Z1B0_9FIRM</name>
<keyword evidence="1" id="KW-1133">Transmembrane helix</keyword>
<feature type="transmembrane region" description="Helical" evidence="1">
    <location>
        <begin position="74"/>
        <end position="96"/>
    </location>
</feature>
<keyword evidence="1" id="KW-0812">Transmembrane</keyword>
<keyword evidence="3" id="KW-1185">Reference proteome</keyword>
<organism evidence="2 3">
    <name type="scientific">Anaerococcus degeneri</name>
    <dbReference type="NCBI Taxonomy" id="361500"/>
    <lineage>
        <taxon>Bacteria</taxon>
        <taxon>Bacillati</taxon>
        <taxon>Bacillota</taxon>
        <taxon>Tissierellia</taxon>
        <taxon>Tissierellales</taxon>
        <taxon>Peptoniphilaceae</taxon>
        <taxon>Anaerococcus</taxon>
    </lineage>
</organism>
<feature type="transmembrane region" description="Helical" evidence="1">
    <location>
        <begin position="149"/>
        <end position="167"/>
    </location>
</feature>
<feature type="transmembrane region" description="Helical" evidence="1">
    <location>
        <begin position="42"/>
        <end position="62"/>
    </location>
</feature>
<sequence length="170" mass="19723">MGLGVLTSAIFRFITTDALFYDDFKNLDSRKDRLNYILSKNFFTILFVGFIILILFLVIGIISKIFLLRQINFGFKLLFTLIFYILGAENIILLFFQKRLPSYDEGYRRNLEVDLRIGLENLKSMLPSLVLNICLAILIFNFQIKVNILKGSILFFISIIIFVIGQSEKN</sequence>
<comment type="caution">
    <text evidence="2">The sequence shown here is derived from an EMBL/GenBank/DDBJ whole genome shotgun (WGS) entry which is preliminary data.</text>
</comment>
<dbReference type="RefSeq" id="WP_209771737.1">
    <property type="nucleotide sequence ID" value="NZ_JAGGLO010000001.1"/>
</dbReference>
<protein>
    <submittedName>
        <fullName evidence="2">Uncharacterized protein</fullName>
    </submittedName>
</protein>
<gene>
    <name evidence="2" type="ORF">LDJ82_09565</name>
</gene>
<accession>A0ABS7Z1B0</accession>
<feature type="transmembrane region" description="Helical" evidence="1">
    <location>
        <begin position="125"/>
        <end position="142"/>
    </location>
</feature>
<dbReference type="EMBL" id="JAIWIY010000001">
    <property type="protein sequence ID" value="MCA2097139.1"/>
    <property type="molecule type" value="Genomic_DNA"/>
</dbReference>